<dbReference type="InterPro" id="IPR000485">
    <property type="entry name" value="AsnC-type_HTH_dom"/>
</dbReference>
<dbReference type="SUPFAM" id="SSF54909">
    <property type="entry name" value="Dimeric alpha+beta barrel"/>
    <property type="match status" value="1"/>
</dbReference>
<dbReference type="InterPro" id="IPR011008">
    <property type="entry name" value="Dimeric_a/b-barrel"/>
</dbReference>
<name>A0A2Z5J7G0_STRAR</name>
<feature type="domain" description="HTH asnC-type" evidence="4">
    <location>
        <begin position="9"/>
        <end position="69"/>
    </location>
</feature>
<dbReference type="InterPro" id="IPR036388">
    <property type="entry name" value="WH-like_DNA-bd_sf"/>
</dbReference>
<dbReference type="PANTHER" id="PTHR43413:SF6">
    <property type="entry name" value="REGULATORY PROTEIN ASNC"/>
    <property type="match status" value="1"/>
</dbReference>
<evidence type="ECO:0000256" key="2">
    <source>
        <dbReference type="ARBA" id="ARBA00023125"/>
    </source>
</evidence>
<dbReference type="Gene3D" id="1.10.10.10">
    <property type="entry name" value="Winged helix-like DNA-binding domain superfamily/Winged helix DNA-binding domain"/>
    <property type="match status" value="1"/>
</dbReference>
<dbReference type="SMART" id="SM00344">
    <property type="entry name" value="HTH_ASNC"/>
    <property type="match status" value="1"/>
</dbReference>
<dbReference type="InterPro" id="IPR011991">
    <property type="entry name" value="ArsR-like_HTH"/>
</dbReference>
<gene>
    <name evidence="5" type="ORF">C5746_03990</name>
</gene>
<dbReference type="Proteomes" id="UP000252698">
    <property type="component" value="Chromosome"/>
</dbReference>
<organism evidence="5 6">
    <name type="scientific">Streptomyces atratus</name>
    <dbReference type="NCBI Taxonomy" id="1893"/>
    <lineage>
        <taxon>Bacteria</taxon>
        <taxon>Bacillati</taxon>
        <taxon>Actinomycetota</taxon>
        <taxon>Actinomycetes</taxon>
        <taxon>Kitasatosporales</taxon>
        <taxon>Streptomycetaceae</taxon>
        <taxon>Streptomyces</taxon>
    </lineage>
</organism>
<dbReference type="AlphaFoldDB" id="A0A2Z5J7G0"/>
<keyword evidence="3" id="KW-0804">Transcription</keyword>
<dbReference type="PROSITE" id="PS50956">
    <property type="entry name" value="HTH_ASNC_2"/>
    <property type="match status" value="1"/>
</dbReference>
<reference evidence="5 6" key="1">
    <citation type="journal article" date="2018" name="Front. Microbiol.">
        <title>Genome Sequencing of Streptomyces atratus SCSIOZH16 and Activation Production of Nocardamine via Metabolic Engineering.</title>
        <authorList>
            <person name="Li Y."/>
            <person name="Zhang C."/>
            <person name="Liu C."/>
            <person name="Ju J."/>
            <person name="Ma J."/>
        </authorList>
    </citation>
    <scope>NUCLEOTIDE SEQUENCE [LARGE SCALE GENOMIC DNA]</scope>
    <source>
        <strain evidence="5 6">SCSIO_ZH16</strain>
    </source>
</reference>
<dbReference type="GO" id="GO:0043565">
    <property type="term" value="F:sequence-specific DNA binding"/>
    <property type="evidence" value="ECO:0007669"/>
    <property type="project" value="InterPro"/>
</dbReference>
<dbReference type="Gene3D" id="3.30.70.920">
    <property type="match status" value="1"/>
</dbReference>
<evidence type="ECO:0000256" key="3">
    <source>
        <dbReference type="ARBA" id="ARBA00023163"/>
    </source>
</evidence>
<keyword evidence="2" id="KW-0238">DNA-binding</keyword>
<dbReference type="PRINTS" id="PR00033">
    <property type="entry name" value="HTHASNC"/>
</dbReference>
<dbReference type="SUPFAM" id="SSF46785">
    <property type="entry name" value="Winged helix' DNA-binding domain"/>
    <property type="match status" value="1"/>
</dbReference>
<keyword evidence="1" id="KW-0805">Transcription regulation</keyword>
<dbReference type="InterPro" id="IPR050684">
    <property type="entry name" value="HTH-Siroheme_Decarb"/>
</dbReference>
<evidence type="ECO:0000313" key="6">
    <source>
        <dbReference type="Proteomes" id="UP000252698"/>
    </source>
</evidence>
<dbReference type="CDD" id="cd00090">
    <property type="entry name" value="HTH_ARSR"/>
    <property type="match status" value="1"/>
</dbReference>
<evidence type="ECO:0000313" key="5">
    <source>
        <dbReference type="EMBL" id="AXE76257.1"/>
    </source>
</evidence>
<dbReference type="Pfam" id="PF01037">
    <property type="entry name" value="AsnC_trans_reg"/>
    <property type="match status" value="1"/>
</dbReference>
<dbReference type="InterPro" id="IPR036390">
    <property type="entry name" value="WH_DNA-bd_sf"/>
</dbReference>
<dbReference type="GeneID" id="95517713"/>
<dbReference type="Pfam" id="PF13404">
    <property type="entry name" value="HTH_AsnC-type"/>
    <property type="match status" value="1"/>
</dbReference>
<dbReference type="InterPro" id="IPR019888">
    <property type="entry name" value="Tscrpt_reg_AsnC-like"/>
</dbReference>
<dbReference type="KEGG" id="sata:C5746_03990"/>
<protein>
    <submittedName>
        <fullName evidence="5">Lrp/AsnC family transcriptional regulator</fullName>
    </submittedName>
</protein>
<dbReference type="EMBL" id="CP027306">
    <property type="protein sequence ID" value="AXE76257.1"/>
    <property type="molecule type" value="Genomic_DNA"/>
</dbReference>
<dbReference type="RefSeq" id="WP_114242922.1">
    <property type="nucleotide sequence ID" value="NZ_BMRN01000009.1"/>
</dbReference>
<accession>A0A2Z5J7G0</accession>
<dbReference type="PANTHER" id="PTHR43413">
    <property type="entry name" value="TRANSCRIPTIONAL REGULATOR, ASNC FAMILY"/>
    <property type="match status" value="1"/>
</dbReference>
<evidence type="ECO:0000256" key="1">
    <source>
        <dbReference type="ARBA" id="ARBA00023015"/>
    </source>
</evidence>
<evidence type="ECO:0000259" key="4">
    <source>
        <dbReference type="PROSITE" id="PS50956"/>
    </source>
</evidence>
<dbReference type="InterPro" id="IPR019887">
    <property type="entry name" value="Tscrpt_reg_AsnC/Lrp_C"/>
</dbReference>
<proteinExistence type="predicted"/>
<sequence length="177" mass="19552">MSTLGGSPLDDTDRQIIAALQADGRRPYSQIAEELDIPASSVRYRVQRMEENGTLQIVGIANPLTIGFDRFAMVGIRVRPGSAQEVCRRLRDLPETSYVIMTAGTYDVMAEVICRDTDHFTDLMNRRLHLIDGVVSTDSFFVLEVHKLAYGWGVGEVDTSLLDAPQPPLSAGLDQRA</sequence>